<organism evidence="5 6">
    <name type="scientific">Scrofimicrobium canadense</name>
    <dbReference type="NCBI Taxonomy" id="2652290"/>
    <lineage>
        <taxon>Bacteria</taxon>
        <taxon>Bacillati</taxon>
        <taxon>Actinomycetota</taxon>
        <taxon>Actinomycetes</taxon>
        <taxon>Actinomycetales</taxon>
        <taxon>Actinomycetaceae</taxon>
        <taxon>Scrofimicrobium</taxon>
    </lineage>
</organism>
<feature type="transmembrane region" description="Helical" evidence="2">
    <location>
        <begin position="1005"/>
        <end position="1024"/>
    </location>
</feature>
<feature type="signal peptide" evidence="3">
    <location>
        <begin position="1"/>
        <end position="27"/>
    </location>
</feature>
<dbReference type="InterPro" id="IPR008979">
    <property type="entry name" value="Galactose-bd-like_sf"/>
</dbReference>
<evidence type="ECO:0000256" key="3">
    <source>
        <dbReference type="SAM" id="SignalP"/>
    </source>
</evidence>
<feature type="compositionally biased region" description="Gly residues" evidence="1">
    <location>
        <begin position="962"/>
        <end position="982"/>
    </location>
</feature>
<dbReference type="Pfam" id="PF00754">
    <property type="entry name" value="F5_F8_type_C"/>
    <property type="match status" value="2"/>
</dbReference>
<feature type="region of interest" description="Disordered" evidence="1">
    <location>
        <begin position="955"/>
        <end position="992"/>
    </location>
</feature>
<keyword evidence="2" id="KW-0472">Membrane</keyword>
<dbReference type="PROSITE" id="PS50022">
    <property type="entry name" value="FA58C_3"/>
    <property type="match status" value="2"/>
</dbReference>
<keyword evidence="2" id="KW-1133">Transmembrane helix</keyword>
<keyword evidence="2" id="KW-0812">Transmembrane</keyword>
<reference evidence="5 6" key="1">
    <citation type="submission" date="2019-08" db="EMBL/GenBank/DDBJ databases">
        <title>In-depth cultivation of the pig gut microbiome towards novel bacterial diversity and tailored functional studies.</title>
        <authorList>
            <person name="Wylensek D."/>
            <person name="Hitch T.C.A."/>
            <person name="Clavel T."/>
        </authorList>
    </citation>
    <scope>NUCLEOTIDE SEQUENCE [LARGE SCALE GENOMIC DNA]</scope>
    <source>
        <strain evidence="5 6">WB03_NA08</strain>
    </source>
</reference>
<dbReference type="RefSeq" id="WP_154544352.1">
    <property type="nucleotide sequence ID" value="NZ_VULO01000005.1"/>
</dbReference>
<evidence type="ECO:0000313" key="5">
    <source>
        <dbReference type="EMBL" id="MSS84225.1"/>
    </source>
</evidence>
<gene>
    <name evidence="5" type="ORF">FYJ24_05480</name>
</gene>
<evidence type="ECO:0000256" key="1">
    <source>
        <dbReference type="SAM" id="MobiDB-lite"/>
    </source>
</evidence>
<dbReference type="AlphaFoldDB" id="A0A6N7W4I7"/>
<keyword evidence="6" id="KW-1185">Reference proteome</keyword>
<comment type="caution">
    <text evidence="5">The sequence shown here is derived from an EMBL/GenBank/DDBJ whole genome shotgun (WGS) entry which is preliminary data.</text>
</comment>
<feature type="domain" description="F5/8 type C" evidence="4">
    <location>
        <begin position="694"/>
        <end position="843"/>
    </location>
</feature>
<dbReference type="Gene3D" id="2.60.120.260">
    <property type="entry name" value="Galactose-binding domain-like"/>
    <property type="match status" value="2"/>
</dbReference>
<sequence>MGKRIRIRTAIVTAIVGSLVAVSPAIAVPQEQAKDVKVAQYPSIPQPSTGSFDWAQRARDYDAFVYDWTDRGVYSTIREDATALNMEDGETTYKMPAYYGDSRTIAESGDGSQEAVTQIASVVGATLVGIDKSNQDGYNYVDMLRTFYHPETGIAMNTPAGEDNSPGSKSIWYTTTANVLYYMMGSLYPNATDMDTILRSIADQYYEMLEALGKSNANLDFQDYDFANETVTKGRLEGGEAAAGAAAILLWANSKFGDAKYLEGAIWAMDSLENAGKNLYYEVLVLFAPYIAARLNATENTDYDVSMYLNWLMGGSSARRSWGTLADTWGGIDVYGLSGSLTDCGPKGCGDGKSGYAFAMNSFATPLLAATAKYDSRYANVIGKWMANVNHAARYFYADQMSADQQYWGDRFINDEANVIAYEGLTSSGNAGIMALGDVPDRSTNWGVGSDATSLGLYGSSWVGFMGAALSDTGTENVIGVDLNVLDFFGDNYYPTSLYYNGNSDDAEVTVNVGESPVGLYDSVSDTVIADGVSGQVNISVPGEGSVVLVTIPSGATRVEKGNEVTFDGLPAGWNRNTDRDIARDAVSVVASSTKDGFDANSVIDGTPETMWESSEVDNQTVTVDLGKITDVAEVQLLWGPMAAKDFTISVSSDNQTWIDIATQTEGFGKRSKVSFVPTRAQYVKLSLDEPVVPGASGYSLRSFEVRQVSDNPDLALGKTANASSVQNSNQNLPAAVTDGDPLTRWESATSDPQWIQIDLGESQQIGSVVVAWEKAAAKEYQISVSDDAKEWAVVEHGENAYSPITVTSDLPQGTSGRYLRVTGTSRLTKYAYSIYSISVYGPGKVETVNPDGSAEAKQPSISVGASETGKERATTQKKTAYLVKGQGYSPNAEVTNNWTCTGEEIGTDTIIADPEGAYSYEILVSASNSCSLRATDTYGASATLGDIEFKVDATEEEKPESGGGESGGSESGGSESGGSESGGSEKGRTDAEPQTDLAITGSTALIIGLLSVVLLVVGGLALLTRYKRIERG</sequence>
<feature type="chain" id="PRO_5027120312" evidence="3">
    <location>
        <begin position="28"/>
        <end position="1033"/>
    </location>
</feature>
<proteinExistence type="predicted"/>
<dbReference type="InterPro" id="IPR000421">
    <property type="entry name" value="FA58C"/>
</dbReference>
<accession>A0A6N7W4I7</accession>
<dbReference type="EMBL" id="VULO01000005">
    <property type="protein sequence ID" value="MSS84225.1"/>
    <property type="molecule type" value="Genomic_DNA"/>
</dbReference>
<evidence type="ECO:0000259" key="4">
    <source>
        <dbReference type="PROSITE" id="PS50022"/>
    </source>
</evidence>
<protein>
    <submittedName>
        <fullName evidence="5">Discoidin domain-containing protein</fullName>
    </submittedName>
</protein>
<name>A0A6N7W4I7_9ACTO</name>
<evidence type="ECO:0000313" key="6">
    <source>
        <dbReference type="Proteomes" id="UP000470875"/>
    </source>
</evidence>
<feature type="region of interest" description="Disordered" evidence="1">
    <location>
        <begin position="851"/>
        <end position="877"/>
    </location>
</feature>
<dbReference type="Proteomes" id="UP000470875">
    <property type="component" value="Unassembled WGS sequence"/>
</dbReference>
<dbReference type="SUPFAM" id="SSF49785">
    <property type="entry name" value="Galactose-binding domain-like"/>
    <property type="match status" value="2"/>
</dbReference>
<keyword evidence="3" id="KW-0732">Signal</keyword>
<feature type="domain" description="F5/8 type C" evidence="4">
    <location>
        <begin position="575"/>
        <end position="686"/>
    </location>
</feature>
<evidence type="ECO:0000256" key="2">
    <source>
        <dbReference type="SAM" id="Phobius"/>
    </source>
</evidence>